<dbReference type="EnsemblMetazoa" id="CJA14067b.1">
    <property type="protein sequence ID" value="CJA14067b.1"/>
    <property type="gene ID" value="WBGene00133271"/>
</dbReference>
<organism evidence="3 4">
    <name type="scientific">Caenorhabditis japonica</name>
    <dbReference type="NCBI Taxonomy" id="281687"/>
    <lineage>
        <taxon>Eukaryota</taxon>
        <taxon>Metazoa</taxon>
        <taxon>Ecdysozoa</taxon>
        <taxon>Nematoda</taxon>
        <taxon>Chromadorea</taxon>
        <taxon>Rhabditida</taxon>
        <taxon>Rhabditina</taxon>
        <taxon>Rhabditomorpha</taxon>
        <taxon>Rhabditoidea</taxon>
        <taxon>Rhabditidae</taxon>
        <taxon>Peloderinae</taxon>
        <taxon>Caenorhabditis</taxon>
    </lineage>
</organism>
<feature type="domain" description="SCP" evidence="2">
    <location>
        <begin position="29"/>
        <end position="186"/>
    </location>
</feature>
<feature type="chain" id="PRO_5035923553" evidence="1">
    <location>
        <begin position="25"/>
        <end position="213"/>
    </location>
</feature>
<accession>A0A8R1I3E7</accession>
<dbReference type="PRINTS" id="PR00838">
    <property type="entry name" value="V5ALLERGEN"/>
</dbReference>
<keyword evidence="4" id="KW-1185">Reference proteome</keyword>
<dbReference type="SMART" id="SM00198">
    <property type="entry name" value="SCP"/>
    <property type="match status" value="1"/>
</dbReference>
<dbReference type="AlphaFoldDB" id="A0A8R1I3E7"/>
<dbReference type="Gene3D" id="3.40.33.10">
    <property type="entry name" value="CAP"/>
    <property type="match status" value="1"/>
</dbReference>
<dbReference type="FunFam" id="3.40.33.10:FF:000013">
    <property type="entry name" value="SCP-Like extracellular protein"/>
    <property type="match status" value="1"/>
</dbReference>
<evidence type="ECO:0000313" key="3">
    <source>
        <dbReference type="EnsemblMetazoa" id="CJA14067b.1"/>
    </source>
</evidence>
<dbReference type="Pfam" id="PF00188">
    <property type="entry name" value="CAP"/>
    <property type="match status" value="1"/>
</dbReference>
<reference evidence="3" key="2">
    <citation type="submission" date="2022-06" db="UniProtKB">
        <authorList>
            <consortium name="EnsemblMetazoa"/>
        </authorList>
    </citation>
    <scope>IDENTIFICATION</scope>
    <source>
        <strain evidence="3">DF5081</strain>
    </source>
</reference>
<dbReference type="InterPro" id="IPR002413">
    <property type="entry name" value="V5_allergen-like"/>
</dbReference>
<name>A0A8R1I3E7_CAEJA</name>
<feature type="signal peptide" evidence="1">
    <location>
        <begin position="1"/>
        <end position="24"/>
    </location>
</feature>
<proteinExistence type="predicted"/>
<sequence>MFNHQKAVMQTILLFSALCLGAYAQFSPAGQQAIVDAHNALRSKIAKGQYVAKEDKKPSGSNILKIKWDKSIAASAQKYADTCPKGHSGAKGLGENLFWLWTTGKVSNLDSYGKSAASAWENEFKKYGWNSNDFNGKLFSTGIGHATQMAWAKTGSIGCGVKDCKSAKGSKITVVCQYKAQGNYLGNSVYYSGATCSACPSGTSCEKSTGLCV</sequence>
<reference evidence="4" key="1">
    <citation type="submission" date="2010-08" db="EMBL/GenBank/DDBJ databases">
        <authorList>
            <consortium name="Caenorhabditis japonica Sequencing Consortium"/>
            <person name="Wilson R.K."/>
        </authorList>
    </citation>
    <scope>NUCLEOTIDE SEQUENCE [LARGE SCALE GENOMIC DNA]</scope>
    <source>
        <strain evidence="4">DF5081</strain>
    </source>
</reference>
<evidence type="ECO:0000256" key="1">
    <source>
        <dbReference type="SAM" id="SignalP"/>
    </source>
</evidence>
<dbReference type="CDD" id="cd05380">
    <property type="entry name" value="CAP_euk"/>
    <property type="match status" value="1"/>
</dbReference>
<dbReference type="Proteomes" id="UP000005237">
    <property type="component" value="Unassembled WGS sequence"/>
</dbReference>
<dbReference type="SUPFAM" id="SSF55797">
    <property type="entry name" value="PR-1-like"/>
    <property type="match status" value="1"/>
</dbReference>
<dbReference type="PRINTS" id="PR00837">
    <property type="entry name" value="V5TPXLIKE"/>
</dbReference>
<dbReference type="PANTHER" id="PTHR10334">
    <property type="entry name" value="CYSTEINE-RICH SECRETORY PROTEIN-RELATED"/>
    <property type="match status" value="1"/>
</dbReference>
<dbReference type="InterPro" id="IPR001283">
    <property type="entry name" value="CRISP-related"/>
</dbReference>
<evidence type="ECO:0000259" key="2">
    <source>
        <dbReference type="SMART" id="SM00198"/>
    </source>
</evidence>
<evidence type="ECO:0000313" key="4">
    <source>
        <dbReference type="Proteomes" id="UP000005237"/>
    </source>
</evidence>
<dbReference type="InterPro" id="IPR035940">
    <property type="entry name" value="CAP_sf"/>
</dbReference>
<protein>
    <submittedName>
        <fullName evidence="3">SCP domain-containing protein</fullName>
    </submittedName>
</protein>
<dbReference type="InterPro" id="IPR014044">
    <property type="entry name" value="CAP_dom"/>
</dbReference>
<keyword evidence="1" id="KW-0732">Signal</keyword>